<accession>A0AAV4WS31</accession>
<gene>
    <name evidence="1" type="ORF">CDAR_8411</name>
</gene>
<evidence type="ECO:0000313" key="1">
    <source>
        <dbReference type="EMBL" id="GIY85720.1"/>
    </source>
</evidence>
<protein>
    <submittedName>
        <fullName evidence="1">Uncharacterized protein</fullName>
    </submittedName>
</protein>
<sequence>MSLPISIKAFFRKCISRSFRKGEKAALKIAGCWASSLSEIRIPFAFQTSKQMQKYTQRKYLSTKTCKRRAPSKIGIFMRYDLVRKTSPNRLSNQEYAIGHDPQHF</sequence>
<evidence type="ECO:0000313" key="2">
    <source>
        <dbReference type="Proteomes" id="UP001054837"/>
    </source>
</evidence>
<dbReference type="Proteomes" id="UP001054837">
    <property type="component" value="Unassembled WGS sequence"/>
</dbReference>
<keyword evidence="2" id="KW-1185">Reference proteome</keyword>
<comment type="caution">
    <text evidence="1">The sequence shown here is derived from an EMBL/GenBank/DDBJ whole genome shotgun (WGS) entry which is preliminary data.</text>
</comment>
<reference evidence="1 2" key="1">
    <citation type="submission" date="2021-06" db="EMBL/GenBank/DDBJ databases">
        <title>Caerostris darwini draft genome.</title>
        <authorList>
            <person name="Kono N."/>
            <person name="Arakawa K."/>
        </authorList>
    </citation>
    <scope>NUCLEOTIDE SEQUENCE [LARGE SCALE GENOMIC DNA]</scope>
</reference>
<name>A0AAV4WS31_9ARAC</name>
<proteinExistence type="predicted"/>
<organism evidence="1 2">
    <name type="scientific">Caerostris darwini</name>
    <dbReference type="NCBI Taxonomy" id="1538125"/>
    <lineage>
        <taxon>Eukaryota</taxon>
        <taxon>Metazoa</taxon>
        <taxon>Ecdysozoa</taxon>
        <taxon>Arthropoda</taxon>
        <taxon>Chelicerata</taxon>
        <taxon>Arachnida</taxon>
        <taxon>Araneae</taxon>
        <taxon>Araneomorphae</taxon>
        <taxon>Entelegynae</taxon>
        <taxon>Araneoidea</taxon>
        <taxon>Araneidae</taxon>
        <taxon>Caerostris</taxon>
    </lineage>
</organism>
<dbReference type="EMBL" id="BPLQ01015073">
    <property type="protein sequence ID" value="GIY85720.1"/>
    <property type="molecule type" value="Genomic_DNA"/>
</dbReference>
<dbReference type="AlphaFoldDB" id="A0AAV4WS31"/>